<evidence type="ECO:0000256" key="4">
    <source>
        <dbReference type="ARBA" id="ARBA00022692"/>
    </source>
</evidence>
<evidence type="ECO:0000256" key="3">
    <source>
        <dbReference type="ARBA" id="ARBA00022475"/>
    </source>
</evidence>
<dbReference type="Pfam" id="PF04239">
    <property type="entry name" value="DUF421"/>
    <property type="match status" value="1"/>
</dbReference>
<accession>A0ABQ4KF60</accession>
<feature type="transmembrane region" description="Helical" evidence="7">
    <location>
        <begin position="65"/>
        <end position="83"/>
    </location>
</feature>
<organism evidence="9 10">
    <name type="scientific">Lederbergia ruris</name>
    <dbReference type="NCBI Taxonomy" id="217495"/>
    <lineage>
        <taxon>Bacteria</taxon>
        <taxon>Bacillati</taxon>
        <taxon>Bacillota</taxon>
        <taxon>Bacilli</taxon>
        <taxon>Bacillales</taxon>
        <taxon>Bacillaceae</taxon>
        <taxon>Lederbergia</taxon>
    </lineage>
</organism>
<evidence type="ECO:0000256" key="2">
    <source>
        <dbReference type="ARBA" id="ARBA00006448"/>
    </source>
</evidence>
<evidence type="ECO:0000256" key="6">
    <source>
        <dbReference type="ARBA" id="ARBA00023136"/>
    </source>
</evidence>
<keyword evidence="10" id="KW-1185">Reference proteome</keyword>
<comment type="subcellular location">
    <subcellularLocation>
        <location evidence="1">Cell membrane</location>
        <topology evidence="1">Multi-pass membrane protein</topology>
    </subcellularLocation>
</comment>
<evidence type="ECO:0000256" key="1">
    <source>
        <dbReference type="ARBA" id="ARBA00004651"/>
    </source>
</evidence>
<comment type="caution">
    <text evidence="9">The sequence shown here is derived from an EMBL/GenBank/DDBJ whole genome shotgun (WGS) entry which is preliminary data.</text>
</comment>
<evidence type="ECO:0000256" key="7">
    <source>
        <dbReference type="SAM" id="Phobius"/>
    </source>
</evidence>
<dbReference type="Gene3D" id="3.30.240.20">
    <property type="entry name" value="bsu07140 like domains"/>
    <property type="match status" value="2"/>
</dbReference>
<reference evidence="9 10" key="1">
    <citation type="submission" date="2021-03" db="EMBL/GenBank/DDBJ databases">
        <title>Antimicrobial resistance genes in bacteria isolated from Japanese honey, and their potential for conferring macrolide and lincosamide resistance in the American foulbrood pathogen Paenibacillus larvae.</title>
        <authorList>
            <person name="Okamoto M."/>
            <person name="Kumagai M."/>
            <person name="Kanamori H."/>
            <person name="Takamatsu D."/>
        </authorList>
    </citation>
    <scope>NUCLEOTIDE SEQUENCE [LARGE SCALE GENOMIC DNA]</scope>
    <source>
        <strain evidence="9 10">J8TS2</strain>
    </source>
</reference>
<dbReference type="InterPro" id="IPR023090">
    <property type="entry name" value="UPF0702_alpha/beta_dom_sf"/>
</dbReference>
<dbReference type="EMBL" id="BORB01000005">
    <property type="protein sequence ID" value="GIN56607.1"/>
    <property type="molecule type" value="Genomic_DNA"/>
</dbReference>
<evidence type="ECO:0000313" key="9">
    <source>
        <dbReference type="EMBL" id="GIN56607.1"/>
    </source>
</evidence>
<feature type="transmembrane region" description="Helical" evidence="7">
    <location>
        <begin position="35"/>
        <end position="53"/>
    </location>
</feature>
<keyword evidence="6 7" id="KW-0472">Membrane</keyword>
<dbReference type="InterPro" id="IPR012452">
    <property type="entry name" value="DUF1657"/>
</dbReference>
<sequence>MDIPNWLEIILRSSSMVLILFLLTKWLGKKQLSHLSFFEYIVGITVGSIAAEISSGLETHFMNGVYSLLVWTAIPFIAGIIGLKNKKVRNFIEGSSTVVIKNGKIQEENLSKEQYTVDELLQLLRKKNAFQVADVEFAVLESNGDLNVMLKKDKQPITPADLQLEVAPEKMPQAVIMEGKIIDGGLSSRGLSRAWLDTELEKLGVTLDNVYLGQVDTYGQLTVDIYDDKKQIPETKPRQSLLTSLKKCQADLESFSLETDSQEAKQMYKKNADKLQSIIEKSEYLLIQKYS</sequence>
<keyword evidence="4 7" id="KW-0812">Transmembrane</keyword>
<keyword evidence="5 7" id="KW-1133">Transmembrane helix</keyword>
<feature type="domain" description="YetF C-terminal" evidence="8">
    <location>
        <begin position="84"/>
        <end position="216"/>
    </location>
</feature>
<dbReference type="PANTHER" id="PTHR34582">
    <property type="entry name" value="UPF0702 TRANSMEMBRANE PROTEIN YCAP"/>
    <property type="match status" value="1"/>
</dbReference>
<evidence type="ECO:0000256" key="5">
    <source>
        <dbReference type="ARBA" id="ARBA00022989"/>
    </source>
</evidence>
<dbReference type="PANTHER" id="PTHR34582:SF7">
    <property type="entry name" value="UPF0702 TRANSMEMBRANE PROTEIN YDFS"/>
    <property type="match status" value="1"/>
</dbReference>
<dbReference type="Proteomes" id="UP000679950">
    <property type="component" value="Unassembled WGS sequence"/>
</dbReference>
<protein>
    <recommendedName>
        <fullName evidence="8">YetF C-terminal domain-containing protein</fullName>
    </recommendedName>
</protein>
<dbReference type="InterPro" id="IPR007353">
    <property type="entry name" value="DUF421"/>
</dbReference>
<feature type="transmembrane region" description="Helical" evidence="7">
    <location>
        <begin position="6"/>
        <end position="23"/>
    </location>
</feature>
<keyword evidence="3" id="KW-1003">Cell membrane</keyword>
<dbReference type="Pfam" id="PF07870">
    <property type="entry name" value="DUF1657"/>
    <property type="match status" value="1"/>
</dbReference>
<evidence type="ECO:0000313" key="10">
    <source>
        <dbReference type="Proteomes" id="UP000679950"/>
    </source>
</evidence>
<comment type="similarity">
    <text evidence="2">Belongs to the UPF0702 family.</text>
</comment>
<evidence type="ECO:0000259" key="8">
    <source>
        <dbReference type="Pfam" id="PF04239"/>
    </source>
</evidence>
<name>A0ABQ4KF60_9BACI</name>
<proteinExistence type="inferred from homology"/>
<gene>
    <name evidence="9" type="ORF">J8TS2_09260</name>
</gene>